<dbReference type="PANTHER" id="PTHR43214:SF43">
    <property type="entry name" value="TWO-COMPONENT RESPONSE REGULATOR"/>
    <property type="match status" value="1"/>
</dbReference>
<dbReference type="InterPro" id="IPR011006">
    <property type="entry name" value="CheY-like_superfamily"/>
</dbReference>
<dbReference type="CDD" id="cd17535">
    <property type="entry name" value="REC_NarL-like"/>
    <property type="match status" value="1"/>
</dbReference>
<dbReference type="SMART" id="SM00421">
    <property type="entry name" value="HTH_LUXR"/>
    <property type="match status" value="1"/>
</dbReference>
<dbReference type="SMART" id="SM00448">
    <property type="entry name" value="REC"/>
    <property type="match status" value="1"/>
</dbReference>
<sequence length="213" mass="23621">MNRAKVLVVEDDNFTRSTLVAAIRTQGIEVVGSASNARDALAIQARYAPDIAMLDFDLGPGPTGIDVAHALRSRQPNIGILILSTFRDPRLLSTKLPPLPSGSLYLCKQDIDDVRKIVDQLLMVNERRFGRVVRKIFPKREAIPLTEMQMDILSLVAKGLTTAEIARQRDVSEKAIENTISRISIQLGIVKDSTQNQRVQLTRAYMRLAGKST</sequence>
<feature type="domain" description="Response regulatory" evidence="3">
    <location>
        <begin position="5"/>
        <end position="123"/>
    </location>
</feature>
<dbReference type="EMBL" id="CAEZZS010000018">
    <property type="protein sequence ID" value="CAB4774527.1"/>
    <property type="molecule type" value="Genomic_DNA"/>
</dbReference>
<proteinExistence type="predicted"/>
<protein>
    <submittedName>
        <fullName evidence="6">Unannotated protein</fullName>
    </submittedName>
</protein>
<dbReference type="GO" id="GO:0003677">
    <property type="term" value="F:DNA binding"/>
    <property type="evidence" value="ECO:0007669"/>
    <property type="project" value="UniProtKB-KW"/>
</dbReference>
<dbReference type="EMBL" id="CAEZUJ010000057">
    <property type="protein sequence ID" value="CAB4606014.1"/>
    <property type="molecule type" value="Genomic_DNA"/>
</dbReference>
<evidence type="ECO:0000256" key="2">
    <source>
        <dbReference type="ARBA" id="ARBA00023125"/>
    </source>
</evidence>
<keyword evidence="1" id="KW-0597">Phosphoprotein</keyword>
<dbReference type="Pfam" id="PF00072">
    <property type="entry name" value="Response_reg"/>
    <property type="match status" value="1"/>
</dbReference>
<dbReference type="PANTHER" id="PTHR43214">
    <property type="entry name" value="TWO-COMPONENT RESPONSE REGULATOR"/>
    <property type="match status" value="1"/>
</dbReference>
<dbReference type="InterPro" id="IPR016032">
    <property type="entry name" value="Sig_transdc_resp-reg_C-effctor"/>
</dbReference>
<dbReference type="InterPro" id="IPR058245">
    <property type="entry name" value="NreC/VraR/RcsB-like_REC"/>
</dbReference>
<dbReference type="EMBL" id="CAFBLI010000045">
    <property type="protein sequence ID" value="CAB4866737.1"/>
    <property type="molecule type" value="Genomic_DNA"/>
</dbReference>
<dbReference type="Pfam" id="PF00196">
    <property type="entry name" value="GerE"/>
    <property type="match status" value="1"/>
</dbReference>
<dbReference type="InterPro" id="IPR036388">
    <property type="entry name" value="WH-like_DNA-bd_sf"/>
</dbReference>
<dbReference type="InterPro" id="IPR001789">
    <property type="entry name" value="Sig_transdc_resp-reg_receiver"/>
</dbReference>
<evidence type="ECO:0000256" key="1">
    <source>
        <dbReference type="ARBA" id="ARBA00022553"/>
    </source>
</evidence>
<dbReference type="Gene3D" id="3.40.50.2300">
    <property type="match status" value="1"/>
</dbReference>
<dbReference type="GO" id="GO:0006355">
    <property type="term" value="P:regulation of DNA-templated transcription"/>
    <property type="evidence" value="ECO:0007669"/>
    <property type="project" value="InterPro"/>
</dbReference>
<dbReference type="PROSITE" id="PS50110">
    <property type="entry name" value="RESPONSE_REGULATORY"/>
    <property type="match status" value="1"/>
</dbReference>
<reference evidence="6" key="1">
    <citation type="submission" date="2020-05" db="EMBL/GenBank/DDBJ databases">
        <authorList>
            <person name="Chiriac C."/>
            <person name="Salcher M."/>
            <person name="Ghai R."/>
            <person name="Kavagutti S V."/>
        </authorList>
    </citation>
    <scope>NUCLEOTIDE SEQUENCE</scope>
</reference>
<dbReference type="Gene3D" id="1.10.10.10">
    <property type="entry name" value="Winged helix-like DNA-binding domain superfamily/Winged helix DNA-binding domain"/>
    <property type="match status" value="1"/>
</dbReference>
<dbReference type="InterPro" id="IPR039420">
    <property type="entry name" value="WalR-like"/>
</dbReference>
<dbReference type="InterPro" id="IPR000792">
    <property type="entry name" value="Tscrpt_reg_LuxR_C"/>
</dbReference>
<evidence type="ECO:0000313" key="4">
    <source>
        <dbReference type="EMBL" id="CAB4606014.1"/>
    </source>
</evidence>
<dbReference type="SUPFAM" id="SSF46894">
    <property type="entry name" value="C-terminal effector domain of the bipartite response regulators"/>
    <property type="match status" value="1"/>
</dbReference>
<dbReference type="AlphaFoldDB" id="A0A6J7D7G6"/>
<dbReference type="GO" id="GO:0000160">
    <property type="term" value="P:phosphorelay signal transduction system"/>
    <property type="evidence" value="ECO:0007669"/>
    <property type="project" value="InterPro"/>
</dbReference>
<accession>A0A6J7D7G6</accession>
<evidence type="ECO:0000313" key="6">
    <source>
        <dbReference type="EMBL" id="CAB4866737.1"/>
    </source>
</evidence>
<name>A0A6J7D7G6_9ZZZZ</name>
<evidence type="ECO:0000313" key="5">
    <source>
        <dbReference type="EMBL" id="CAB4774527.1"/>
    </source>
</evidence>
<organism evidence="6">
    <name type="scientific">freshwater metagenome</name>
    <dbReference type="NCBI Taxonomy" id="449393"/>
    <lineage>
        <taxon>unclassified sequences</taxon>
        <taxon>metagenomes</taxon>
        <taxon>ecological metagenomes</taxon>
    </lineage>
</organism>
<keyword evidence="2" id="KW-0238">DNA-binding</keyword>
<gene>
    <name evidence="4" type="ORF">UFOPK1811_01127</name>
    <name evidence="5" type="ORF">UFOPK2922_00563</name>
    <name evidence="6" type="ORF">UFOPK3306_00724</name>
</gene>
<dbReference type="SUPFAM" id="SSF52172">
    <property type="entry name" value="CheY-like"/>
    <property type="match status" value="1"/>
</dbReference>
<evidence type="ECO:0000259" key="3">
    <source>
        <dbReference type="PROSITE" id="PS50110"/>
    </source>
</evidence>